<name>A0A8H3GL59_9AGAM</name>
<evidence type="ECO:0000313" key="1">
    <source>
        <dbReference type="EMBL" id="CAE6455400.1"/>
    </source>
</evidence>
<sequence length="108" mass="11823">MSNSTHPQWGRALDDYIGSFDLAAAKKRTTITPLMEAEAAELISKVFRLSGPAQWPDPLEAKAVTIQVLDSILVLALCPRTFHYFANPPLISGCVKLIGTVQVENRIS</sequence>
<dbReference type="Proteomes" id="UP000663846">
    <property type="component" value="Unassembled WGS sequence"/>
</dbReference>
<gene>
    <name evidence="1" type="ORF">RDB_LOCUS151649</name>
</gene>
<protein>
    <submittedName>
        <fullName evidence="1">Uncharacterized protein</fullName>
    </submittedName>
</protein>
<reference evidence="1" key="1">
    <citation type="submission" date="2021-01" db="EMBL/GenBank/DDBJ databases">
        <authorList>
            <person name="Kaushik A."/>
        </authorList>
    </citation>
    <scope>NUCLEOTIDE SEQUENCE</scope>
    <source>
        <strain evidence="1">AG1-1C</strain>
    </source>
</reference>
<accession>A0A8H3GL59</accession>
<dbReference type="AlphaFoldDB" id="A0A8H3GL59"/>
<comment type="caution">
    <text evidence="1">The sequence shown here is derived from an EMBL/GenBank/DDBJ whole genome shotgun (WGS) entry which is preliminary data.</text>
</comment>
<dbReference type="EMBL" id="CAJMWS010000618">
    <property type="protein sequence ID" value="CAE6455400.1"/>
    <property type="molecule type" value="Genomic_DNA"/>
</dbReference>
<organism evidence="1 2">
    <name type="scientific">Rhizoctonia solani</name>
    <dbReference type="NCBI Taxonomy" id="456999"/>
    <lineage>
        <taxon>Eukaryota</taxon>
        <taxon>Fungi</taxon>
        <taxon>Dikarya</taxon>
        <taxon>Basidiomycota</taxon>
        <taxon>Agaricomycotina</taxon>
        <taxon>Agaricomycetes</taxon>
        <taxon>Cantharellales</taxon>
        <taxon>Ceratobasidiaceae</taxon>
        <taxon>Rhizoctonia</taxon>
    </lineage>
</organism>
<feature type="non-terminal residue" evidence="1">
    <location>
        <position position="108"/>
    </location>
</feature>
<evidence type="ECO:0000313" key="2">
    <source>
        <dbReference type="Proteomes" id="UP000663846"/>
    </source>
</evidence>
<proteinExistence type="predicted"/>